<evidence type="ECO:0000259" key="10">
    <source>
        <dbReference type="PROSITE" id="PS51352"/>
    </source>
</evidence>
<organism evidence="11 12">
    <name type="scientific">Sunxiuqinia elliptica</name>
    <dbReference type="NCBI Taxonomy" id="655355"/>
    <lineage>
        <taxon>Bacteria</taxon>
        <taxon>Pseudomonadati</taxon>
        <taxon>Bacteroidota</taxon>
        <taxon>Bacteroidia</taxon>
        <taxon>Marinilabiliales</taxon>
        <taxon>Prolixibacteraceae</taxon>
        <taxon>Sunxiuqinia</taxon>
    </lineage>
</organism>
<dbReference type="FunFam" id="3.40.30.10:FF:000001">
    <property type="entry name" value="Thioredoxin"/>
    <property type="match status" value="1"/>
</dbReference>
<feature type="site" description="Contributes to redox potential value" evidence="8">
    <location>
        <position position="25"/>
    </location>
</feature>
<comment type="similarity">
    <text evidence="1 7">Belongs to the thioredoxin family.</text>
</comment>
<evidence type="ECO:0000256" key="6">
    <source>
        <dbReference type="NCBIfam" id="TIGR01068"/>
    </source>
</evidence>
<evidence type="ECO:0000256" key="2">
    <source>
        <dbReference type="ARBA" id="ARBA00022448"/>
    </source>
</evidence>
<dbReference type="Gene3D" id="3.40.30.10">
    <property type="entry name" value="Glutaredoxin"/>
    <property type="match status" value="1"/>
</dbReference>
<sequence length="103" mass="11814">MSRRFKSIIKSERPVLVDFYADWCEPCKQIPPILKKVKNNFKESVRIIKVNVDNNPFIASHYQVRSIPTLILFKKGDVQWTGVGIVDASELSSEISKHVNKQA</sequence>
<feature type="domain" description="Thioredoxin" evidence="10">
    <location>
        <begin position="1"/>
        <end position="100"/>
    </location>
</feature>
<evidence type="ECO:0000313" key="12">
    <source>
        <dbReference type="Proteomes" id="UP000198964"/>
    </source>
</evidence>
<protein>
    <recommendedName>
        <fullName evidence="6 7">Thioredoxin</fullName>
    </recommendedName>
</protein>
<feature type="active site" description="Nucleophile" evidence="8">
    <location>
        <position position="24"/>
    </location>
</feature>
<feature type="site" description="Contributes to redox potential value" evidence="8">
    <location>
        <position position="26"/>
    </location>
</feature>
<dbReference type="PIRSF" id="PIRSF000077">
    <property type="entry name" value="Thioredoxin"/>
    <property type="match status" value="1"/>
</dbReference>
<dbReference type="NCBIfam" id="TIGR01068">
    <property type="entry name" value="thioredoxin"/>
    <property type="match status" value="1"/>
</dbReference>
<dbReference type="PANTHER" id="PTHR45663:SF11">
    <property type="entry name" value="GEO12009P1"/>
    <property type="match status" value="1"/>
</dbReference>
<proteinExistence type="inferred from homology"/>
<dbReference type="GO" id="GO:0045454">
    <property type="term" value="P:cell redox homeostasis"/>
    <property type="evidence" value="ECO:0007669"/>
    <property type="project" value="TreeGrafter"/>
</dbReference>
<dbReference type="GO" id="GO:0015035">
    <property type="term" value="F:protein-disulfide reductase activity"/>
    <property type="evidence" value="ECO:0007669"/>
    <property type="project" value="UniProtKB-UniRule"/>
</dbReference>
<dbReference type="GO" id="GO:0005829">
    <property type="term" value="C:cytosol"/>
    <property type="evidence" value="ECO:0007669"/>
    <property type="project" value="TreeGrafter"/>
</dbReference>
<evidence type="ECO:0000256" key="8">
    <source>
        <dbReference type="PIRSR" id="PIRSR000077-1"/>
    </source>
</evidence>
<dbReference type="Proteomes" id="UP000198964">
    <property type="component" value="Unassembled WGS sequence"/>
</dbReference>
<evidence type="ECO:0000256" key="3">
    <source>
        <dbReference type="ARBA" id="ARBA00022982"/>
    </source>
</evidence>
<feature type="active site" description="Nucleophile" evidence="8">
    <location>
        <position position="27"/>
    </location>
</feature>
<dbReference type="InterPro" id="IPR036249">
    <property type="entry name" value="Thioredoxin-like_sf"/>
</dbReference>
<dbReference type="STRING" id="655355.SAMN05216283_105194"/>
<dbReference type="CDD" id="cd02947">
    <property type="entry name" value="TRX_family"/>
    <property type="match status" value="1"/>
</dbReference>
<dbReference type="SUPFAM" id="SSF52833">
    <property type="entry name" value="Thioredoxin-like"/>
    <property type="match status" value="1"/>
</dbReference>
<dbReference type="EMBL" id="FONW01000005">
    <property type="protein sequence ID" value="SFF38837.1"/>
    <property type="molecule type" value="Genomic_DNA"/>
</dbReference>
<keyword evidence="12" id="KW-1185">Reference proteome</keyword>
<dbReference type="PANTHER" id="PTHR45663">
    <property type="entry name" value="GEO12009P1"/>
    <property type="match status" value="1"/>
</dbReference>
<dbReference type="PRINTS" id="PR00421">
    <property type="entry name" value="THIOREDOXIN"/>
</dbReference>
<dbReference type="RefSeq" id="WP_093920101.1">
    <property type="nucleotide sequence ID" value="NZ_FONW01000005.1"/>
</dbReference>
<evidence type="ECO:0000256" key="7">
    <source>
        <dbReference type="PIRNR" id="PIRNR000077"/>
    </source>
</evidence>
<evidence type="ECO:0000256" key="4">
    <source>
        <dbReference type="ARBA" id="ARBA00023157"/>
    </source>
</evidence>
<evidence type="ECO:0000256" key="1">
    <source>
        <dbReference type="ARBA" id="ARBA00008987"/>
    </source>
</evidence>
<keyword evidence="4 9" id="KW-1015">Disulfide bond</keyword>
<dbReference type="AlphaFoldDB" id="A0A1I2ICK5"/>
<dbReference type="PROSITE" id="PS51352">
    <property type="entry name" value="THIOREDOXIN_2"/>
    <property type="match status" value="1"/>
</dbReference>
<dbReference type="InterPro" id="IPR005746">
    <property type="entry name" value="Thioredoxin"/>
</dbReference>
<keyword evidence="5 9" id="KW-0676">Redox-active center</keyword>
<keyword evidence="2" id="KW-0813">Transport</keyword>
<evidence type="ECO:0000313" key="11">
    <source>
        <dbReference type="EMBL" id="SFF38837.1"/>
    </source>
</evidence>
<dbReference type="InterPro" id="IPR017937">
    <property type="entry name" value="Thioredoxin_CS"/>
</dbReference>
<reference evidence="11 12" key="1">
    <citation type="submission" date="2016-10" db="EMBL/GenBank/DDBJ databases">
        <authorList>
            <person name="de Groot N.N."/>
        </authorList>
    </citation>
    <scope>NUCLEOTIDE SEQUENCE [LARGE SCALE GENOMIC DNA]</scope>
    <source>
        <strain evidence="11 12">CGMCC 1.9156</strain>
    </source>
</reference>
<feature type="site" description="Deprotonates C-terminal active site Cys" evidence="8">
    <location>
        <position position="18"/>
    </location>
</feature>
<keyword evidence="3" id="KW-0249">Electron transport</keyword>
<accession>A0A1I2ICK5</accession>
<dbReference type="PROSITE" id="PS00194">
    <property type="entry name" value="THIOREDOXIN_1"/>
    <property type="match status" value="1"/>
</dbReference>
<dbReference type="Pfam" id="PF00085">
    <property type="entry name" value="Thioredoxin"/>
    <property type="match status" value="1"/>
</dbReference>
<evidence type="ECO:0000256" key="5">
    <source>
        <dbReference type="ARBA" id="ARBA00023284"/>
    </source>
</evidence>
<feature type="disulfide bond" description="Redox-active" evidence="9">
    <location>
        <begin position="24"/>
        <end position="27"/>
    </location>
</feature>
<evidence type="ECO:0000256" key="9">
    <source>
        <dbReference type="PIRSR" id="PIRSR000077-4"/>
    </source>
</evidence>
<dbReference type="InterPro" id="IPR013766">
    <property type="entry name" value="Thioredoxin_domain"/>
</dbReference>
<name>A0A1I2ICK5_9BACT</name>
<gene>
    <name evidence="11" type="ORF">SAMN05216283_105194</name>
</gene>